<gene>
    <name evidence="3" type="ordered locus">RER_13390</name>
</gene>
<dbReference type="EMBL" id="AP008957">
    <property type="protein sequence ID" value="BAH32047.1"/>
    <property type="molecule type" value="Genomic_DNA"/>
</dbReference>
<dbReference type="InterPro" id="IPR001254">
    <property type="entry name" value="Trypsin_dom"/>
</dbReference>
<dbReference type="KEGG" id="rer:RER_13390"/>
<dbReference type="PROSITE" id="PS00134">
    <property type="entry name" value="TRYPSIN_HIS"/>
    <property type="match status" value="1"/>
</dbReference>
<feature type="signal peptide" evidence="1">
    <location>
        <begin position="1"/>
        <end position="40"/>
    </location>
</feature>
<reference evidence="4" key="1">
    <citation type="submission" date="2005-03" db="EMBL/GenBank/DDBJ databases">
        <title>Comparison of the complete genome sequences of Rhodococcus erythropolis PR4 and Rhodococcus opacus B4.</title>
        <authorList>
            <person name="Takarada H."/>
            <person name="Sekine M."/>
            <person name="Hosoyama A."/>
            <person name="Yamada R."/>
            <person name="Fujisawa T."/>
            <person name="Omata S."/>
            <person name="Shimizu A."/>
            <person name="Tsukatani N."/>
            <person name="Tanikawa S."/>
            <person name="Fujita N."/>
            <person name="Harayama S."/>
        </authorList>
    </citation>
    <scope>NUCLEOTIDE SEQUENCE [LARGE SCALE GENOMIC DNA]</scope>
    <source>
        <strain evidence="4">PR4 / NBRC 100887</strain>
    </source>
</reference>
<dbReference type="InterPro" id="IPR035070">
    <property type="entry name" value="Streptogrisin_prodomain"/>
</dbReference>
<accession>C0ZT74</accession>
<dbReference type="Pfam" id="PF00089">
    <property type="entry name" value="Trypsin"/>
    <property type="match status" value="1"/>
</dbReference>
<dbReference type="Proteomes" id="UP000002204">
    <property type="component" value="Chromosome"/>
</dbReference>
<dbReference type="InterPro" id="IPR033116">
    <property type="entry name" value="TRYPSIN_SER"/>
</dbReference>
<evidence type="ECO:0000256" key="1">
    <source>
        <dbReference type="SAM" id="SignalP"/>
    </source>
</evidence>
<dbReference type="InterPro" id="IPR018114">
    <property type="entry name" value="TRYPSIN_HIS"/>
</dbReference>
<dbReference type="SUPFAM" id="SSF50494">
    <property type="entry name" value="Trypsin-like serine proteases"/>
    <property type="match status" value="1"/>
</dbReference>
<sequence>MVRGQRSGKAHMRSSIARRAAVFGSAALLLLGPITAVANAEPNESEVSDQAAHLPVELAEALQHDLALTPDQFVSRSELAQKLAEFAAIARVQFPDSFAGVWLDDLGKGIVALADGRDKDAAREAAEKAGFEVKDVAQSEQALQGQLSALNTWLDSQPAEVADLVRGIAVDVVGNGVALTADPAAGIELPEFLKRTVVHTAAPLLVPPIVADLIPATGSATGDAALGGDAFGATSGNTGLRCSFGFNGTDGSGRTVNISAGHCDPNRAAAGTSNSSQVFPMVNNQTGPRVGYFAKSSFDGRDYSIINIDDNAKYRFENNSVRVPFNRSVNITGTADPIVGAPVCKAGSTTGFSCGVVTGVNRVAKVLDHTLDNGFTTNICVLQGDSGGPIVSGTLAVGITSASNVATSPLCEIAQAETLFGQEAPTQYATPINDILAANPGLKVRDY</sequence>
<dbReference type="AlphaFoldDB" id="C0ZT74"/>
<dbReference type="Gene3D" id="3.30.300.50">
    <property type="match status" value="1"/>
</dbReference>
<dbReference type="CDD" id="cd21112">
    <property type="entry name" value="alphaLP-like"/>
    <property type="match status" value="1"/>
</dbReference>
<dbReference type="InterPro" id="IPR043504">
    <property type="entry name" value="Peptidase_S1_PA_chymotrypsin"/>
</dbReference>
<evidence type="ECO:0000259" key="2">
    <source>
        <dbReference type="Pfam" id="PF00089"/>
    </source>
</evidence>
<reference evidence="3 4" key="2">
    <citation type="journal article" date="2006" name="Environ. Microbiol.">
        <title>Sequence analysis of three plasmids harboured in Rhodococcus erythropolis strain PR4.</title>
        <authorList>
            <person name="Sekine M."/>
            <person name="Tanikawa S."/>
            <person name="Omata S."/>
            <person name="Saito M."/>
            <person name="Fujisawa T."/>
            <person name="Tsukatani N."/>
            <person name="Tajima T."/>
            <person name="Sekigawa T."/>
            <person name="Kosugi H."/>
            <person name="Matsuo Y."/>
            <person name="Nishiko R."/>
            <person name="Imamura K."/>
            <person name="Ito M."/>
            <person name="Narita H."/>
            <person name="Tago S."/>
            <person name="Fujita N."/>
            <person name="Harayama S."/>
        </authorList>
    </citation>
    <scope>NUCLEOTIDE SEQUENCE [LARGE SCALE GENOMIC DNA]</scope>
    <source>
        <strain evidence="4">PR4 / NBRC 100887</strain>
    </source>
</reference>
<organism evidence="3 4">
    <name type="scientific">Rhodococcus erythropolis (strain PR4 / NBRC 100887)</name>
    <dbReference type="NCBI Taxonomy" id="234621"/>
    <lineage>
        <taxon>Bacteria</taxon>
        <taxon>Bacillati</taxon>
        <taxon>Actinomycetota</taxon>
        <taxon>Actinomycetes</taxon>
        <taxon>Mycobacteriales</taxon>
        <taxon>Nocardiaceae</taxon>
        <taxon>Rhodococcus</taxon>
        <taxon>Rhodococcus erythropolis group</taxon>
    </lineage>
</organism>
<proteinExistence type="predicted"/>
<dbReference type="Gene3D" id="2.40.10.10">
    <property type="entry name" value="Trypsin-like serine proteases"/>
    <property type="match status" value="2"/>
</dbReference>
<dbReference type="HOGENOM" id="CLU_030648_2_0_11"/>
<dbReference type="InterPro" id="IPR009003">
    <property type="entry name" value="Peptidase_S1_PA"/>
</dbReference>
<feature type="chain" id="PRO_5039570278" evidence="1">
    <location>
        <begin position="41"/>
        <end position="447"/>
    </location>
</feature>
<dbReference type="GO" id="GO:0006508">
    <property type="term" value="P:proteolysis"/>
    <property type="evidence" value="ECO:0007669"/>
    <property type="project" value="InterPro"/>
</dbReference>
<protein>
    <submittedName>
        <fullName evidence="3">Putative S1 family peptidase</fullName>
        <ecNumber evidence="3">3.4.21.-</ecNumber>
    </submittedName>
</protein>
<feature type="domain" description="Peptidase S1" evidence="2">
    <location>
        <begin position="258"/>
        <end position="409"/>
    </location>
</feature>
<evidence type="ECO:0000313" key="3">
    <source>
        <dbReference type="EMBL" id="BAH32047.1"/>
    </source>
</evidence>
<evidence type="ECO:0000313" key="4">
    <source>
        <dbReference type="Proteomes" id="UP000002204"/>
    </source>
</evidence>
<name>C0ZT74_RHOE4</name>
<dbReference type="eggNOG" id="COG3979">
    <property type="taxonomic scope" value="Bacteria"/>
</dbReference>
<dbReference type="PROSITE" id="PS00135">
    <property type="entry name" value="TRYPSIN_SER"/>
    <property type="match status" value="1"/>
</dbReference>
<dbReference type="EC" id="3.4.21.-" evidence="3"/>
<keyword evidence="3" id="KW-0378">Hydrolase</keyword>
<keyword evidence="1" id="KW-0732">Signal</keyword>
<dbReference type="GO" id="GO:0004252">
    <property type="term" value="F:serine-type endopeptidase activity"/>
    <property type="evidence" value="ECO:0007669"/>
    <property type="project" value="InterPro"/>
</dbReference>